<accession>A0A5J5DL02</accession>
<feature type="chain" id="PRO_5023854005" evidence="1">
    <location>
        <begin position="21"/>
        <end position="128"/>
    </location>
</feature>
<feature type="signal peptide" evidence="1">
    <location>
        <begin position="1"/>
        <end position="20"/>
    </location>
</feature>
<gene>
    <name evidence="2" type="ORF">FQN60_004929</name>
</gene>
<proteinExistence type="predicted"/>
<dbReference type="Proteomes" id="UP000327493">
    <property type="component" value="Chromosome 3"/>
</dbReference>
<evidence type="ECO:0000313" key="2">
    <source>
        <dbReference type="EMBL" id="KAA8594095.1"/>
    </source>
</evidence>
<keyword evidence="3" id="KW-1185">Reference proteome</keyword>
<protein>
    <submittedName>
        <fullName evidence="2">Uncharacterized protein</fullName>
    </submittedName>
</protein>
<organism evidence="2 3">
    <name type="scientific">Etheostoma spectabile</name>
    <name type="common">orangethroat darter</name>
    <dbReference type="NCBI Taxonomy" id="54343"/>
    <lineage>
        <taxon>Eukaryota</taxon>
        <taxon>Metazoa</taxon>
        <taxon>Chordata</taxon>
        <taxon>Craniata</taxon>
        <taxon>Vertebrata</taxon>
        <taxon>Euteleostomi</taxon>
        <taxon>Actinopterygii</taxon>
        <taxon>Neopterygii</taxon>
        <taxon>Teleostei</taxon>
        <taxon>Neoteleostei</taxon>
        <taxon>Acanthomorphata</taxon>
        <taxon>Eupercaria</taxon>
        <taxon>Perciformes</taxon>
        <taxon>Percoidei</taxon>
        <taxon>Percidae</taxon>
        <taxon>Etheostomatinae</taxon>
        <taxon>Etheostoma</taxon>
    </lineage>
</organism>
<dbReference type="EMBL" id="VOFY01000003">
    <property type="protein sequence ID" value="KAA8594095.1"/>
    <property type="molecule type" value="Genomic_DNA"/>
</dbReference>
<dbReference type="AlphaFoldDB" id="A0A5J5DL02"/>
<sequence length="128" mass="13718">MAMCVEIWILLLALHVQVRRDPERASQSAGSPVKGMTSSAGCVLFATTPLVLSQLIQLLLCRGWVGTNVLGSRPYGSPTSPFPGPSKIAAGLLSSPEMRILQIPVITLEEATGEERLKSRLLNASCFL</sequence>
<name>A0A5J5DL02_9PERO</name>
<comment type="caution">
    <text evidence="2">The sequence shown here is derived from an EMBL/GenBank/DDBJ whole genome shotgun (WGS) entry which is preliminary data.</text>
</comment>
<evidence type="ECO:0000313" key="3">
    <source>
        <dbReference type="Proteomes" id="UP000327493"/>
    </source>
</evidence>
<keyword evidence="1" id="KW-0732">Signal</keyword>
<evidence type="ECO:0000256" key="1">
    <source>
        <dbReference type="SAM" id="SignalP"/>
    </source>
</evidence>
<reference evidence="2 3" key="1">
    <citation type="submission" date="2019-08" db="EMBL/GenBank/DDBJ databases">
        <title>A chromosome-level genome assembly, high-density linkage maps, and genome scans reveal the genomic architecture of hybrid incompatibilities underlying speciation via character displacement in darters (Percidae: Etheostominae).</title>
        <authorList>
            <person name="Moran R.L."/>
            <person name="Catchen J.M."/>
            <person name="Fuller R.C."/>
        </authorList>
    </citation>
    <scope>NUCLEOTIDE SEQUENCE [LARGE SCALE GENOMIC DNA]</scope>
    <source>
        <strain evidence="2">EspeVRDwgs_2016</strain>
        <tissue evidence="2">Muscle</tissue>
    </source>
</reference>